<reference evidence="2 3" key="1">
    <citation type="submission" date="2024-04" db="EMBL/GenBank/DDBJ databases">
        <title>Phyllosticta paracitricarpa is synonymous to the EU quarantine fungus P. citricarpa based on phylogenomic analyses.</title>
        <authorList>
            <consortium name="Lawrence Berkeley National Laboratory"/>
            <person name="Van ingen-buijs V.A."/>
            <person name="Van westerhoven A.C."/>
            <person name="Haridas S."/>
            <person name="Skiadas P."/>
            <person name="Martin F."/>
            <person name="Groenewald J.Z."/>
            <person name="Crous P.W."/>
            <person name="Seidl M.F."/>
        </authorList>
    </citation>
    <scope>NUCLEOTIDE SEQUENCE [LARGE SCALE GENOMIC DNA]</scope>
    <source>
        <strain evidence="2 3">CPC 17464</strain>
    </source>
</reference>
<name>A0ABR1LUC1_9PEZI</name>
<dbReference type="Proteomes" id="UP001360953">
    <property type="component" value="Unassembled WGS sequence"/>
</dbReference>
<organism evidence="2 3">
    <name type="scientific">Phyllosticta citribraziliensis</name>
    <dbReference type="NCBI Taxonomy" id="989973"/>
    <lineage>
        <taxon>Eukaryota</taxon>
        <taxon>Fungi</taxon>
        <taxon>Dikarya</taxon>
        <taxon>Ascomycota</taxon>
        <taxon>Pezizomycotina</taxon>
        <taxon>Dothideomycetes</taxon>
        <taxon>Dothideomycetes incertae sedis</taxon>
        <taxon>Botryosphaeriales</taxon>
        <taxon>Phyllostictaceae</taxon>
        <taxon>Phyllosticta</taxon>
    </lineage>
</organism>
<evidence type="ECO:0000256" key="1">
    <source>
        <dbReference type="SAM" id="MobiDB-lite"/>
    </source>
</evidence>
<accession>A0ABR1LUC1</accession>
<protein>
    <submittedName>
        <fullName evidence="2">Uncharacterized protein</fullName>
    </submittedName>
</protein>
<feature type="compositionally biased region" description="Polar residues" evidence="1">
    <location>
        <begin position="103"/>
        <end position="128"/>
    </location>
</feature>
<feature type="compositionally biased region" description="Polar residues" evidence="1">
    <location>
        <begin position="64"/>
        <end position="77"/>
    </location>
</feature>
<dbReference type="RefSeq" id="XP_066656426.1">
    <property type="nucleotide sequence ID" value="XM_066800116.1"/>
</dbReference>
<dbReference type="GeneID" id="92033022"/>
<comment type="caution">
    <text evidence="2">The sequence shown here is derived from an EMBL/GenBank/DDBJ whole genome shotgun (WGS) entry which is preliminary data.</text>
</comment>
<proteinExistence type="predicted"/>
<keyword evidence="3" id="KW-1185">Reference proteome</keyword>
<gene>
    <name evidence="2" type="ORF">J3D65DRAFT_622944</name>
</gene>
<feature type="region of interest" description="Disordered" evidence="1">
    <location>
        <begin position="42"/>
        <end position="149"/>
    </location>
</feature>
<evidence type="ECO:0000313" key="3">
    <source>
        <dbReference type="Proteomes" id="UP001360953"/>
    </source>
</evidence>
<dbReference type="EMBL" id="JBBPEH010000005">
    <property type="protein sequence ID" value="KAK7538739.1"/>
    <property type="molecule type" value="Genomic_DNA"/>
</dbReference>
<sequence>MTYRYHSPPMFARCGLRWRKSEANEQRKLRSSFPTKHCLYSSQTIGHRRSLRKMSASNDRWRRQSPQRNQQRLSQAQSRDRSIGGSGHNTPTGKLDNDRPAMSNFSGNAWGNQKGRNQPQGQSGNQRASAPPGALQGYQEEHTPVNGFNSKEAKDTLRKWYQEAHMGNDGKQLLYKPQGDVASRAAGPWGSKPNAMANGQDFWVQVRKQIAALESNKTA</sequence>
<evidence type="ECO:0000313" key="2">
    <source>
        <dbReference type="EMBL" id="KAK7538739.1"/>
    </source>
</evidence>